<name>A0ABD3XNL1_SINWO</name>
<feature type="domain" description="Ig-like" evidence="8">
    <location>
        <begin position="229"/>
        <end position="312"/>
    </location>
</feature>
<accession>A0ABD3XNL1</accession>
<keyword evidence="6" id="KW-0812">Transmembrane</keyword>
<evidence type="ECO:0000256" key="1">
    <source>
        <dbReference type="ARBA" id="ARBA00004479"/>
    </source>
</evidence>
<evidence type="ECO:0000259" key="8">
    <source>
        <dbReference type="PROSITE" id="PS50835"/>
    </source>
</evidence>
<comment type="caution">
    <text evidence="9">The sequence shown here is derived from an EMBL/GenBank/DDBJ whole genome shotgun (WGS) entry which is preliminary data.</text>
</comment>
<protein>
    <recommendedName>
        <fullName evidence="8">Ig-like domain-containing protein</fullName>
    </recommendedName>
</protein>
<dbReference type="SUPFAM" id="SSF48726">
    <property type="entry name" value="Immunoglobulin"/>
    <property type="match status" value="1"/>
</dbReference>
<feature type="signal peptide" evidence="7">
    <location>
        <begin position="1"/>
        <end position="19"/>
    </location>
</feature>
<evidence type="ECO:0000256" key="6">
    <source>
        <dbReference type="SAM" id="Phobius"/>
    </source>
</evidence>
<keyword evidence="2 6" id="KW-0472">Membrane</keyword>
<sequence>MLLFCLAFILITIYVISEGRTLQAMNGSDVSFSFTFINKTTDGIVILHNKSRFITVWTAENFSIVHKEQQNTRVSIDMSKGELIMITIYLRNIRSQNAGIYEVAESFDSKQVTDSMLLQVIVGRTVRAVIGRNVSFSFTFSNITQTDAIFIFHDTVLFVSIWPSENVCIIHTDKDKLRVFVDLSSGKTITVTMSLLNLTDEDKGIYTVAHHLNSEEFNEGILLQTIDGPRHVNFTPNKTVVMEHQSLNISCISDCSPVCSYQWTKLEPFTGLEKAVSAEMALYITNVSRQDDGTYMCKVKNVISGTNTTTVSTKMGDTGLPEFRINQLLMYLVIGMGVLLVTVFCICILQKCVKRVPESIQFLDNREEHPLQGNPSEGYWTIVCNNEGVLNTEMETNISQIIEPTPFANIQVTEQNNMEIPQFKRTEYGMEFDAYLHPIHSDPVITSFMSTYDTDKN</sequence>
<dbReference type="InterPro" id="IPR007110">
    <property type="entry name" value="Ig-like_dom"/>
</dbReference>
<dbReference type="GO" id="GO:0016020">
    <property type="term" value="C:membrane"/>
    <property type="evidence" value="ECO:0007669"/>
    <property type="project" value="UniProtKB-SubCell"/>
</dbReference>
<evidence type="ECO:0000256" key="3">
    <source>
        <dbReference type="ARBA" id="ARBA00023157"/>
    </source>
</evidence>
<feature type="chain" id="PRO_5044858391" description="Ig-like domain-containing protein" evidence="7">
    <location>
        <begin position="20"/>
        <end position="457"/>
    </location>
</feature>
<dbReference type="SMART" id="SM00409">
    <property type="entry name" value="IG"/>
    <property type="match status" value="3"/>
</dbReference>
<evidence type="ECO:0000256" key="2">
    <source>
        <dbReference type="ARBA" id="ARBA00023136"/>
    </source>
</evidence>
<dbReference type="AlphaFoldDB" id="A0ABD3XNL1"/>
<evidence type="ECO:0000256" key="7">
    <source>
        <dbReference type="SAM" id="SignalP"/>
    </source>
</evidence>
<dbReference type="InterPro" id="IPR036179">
    <property type="entry name" value="Ig-like_dom_sf"/>
</dbReference>
<gene>
    <name evidence="9" type="ORF">ACJMK2_026999</name>
</gene>
<evidence type="ECO:0000256" key="4">
    <source>
        <dbReference type="ARBA" id="ARBA00023180"/>
    </source>
</evidence>
<keyword evidence="3" id="KW-1015">Disulfide bond</keyword>
<organism evidence="9 10">
    <name type="scientific">Sinanodonta woodiana</name>
    <name type="common">Chinese pond mussel</name>
    <name type="synonym">Anodonta woodiana</name>
    <dbReference type="NCBI Taxonomy" id="1069815"/>
    <lineage>
        <taxon>Eukaryota</taxon>
        <taxon>Metazoa</taxon>
        <taxon>Spiralia</taxon>
        <taxon>Lophotrochozoa</taxon>
        <taxon>Mollusca</taxon>
        <taxon>Bivalvia</taxon>
        <taxon>Autobranchia</taxon>
        <taxon>Heteroconchia</taxon>
        <taxon>Palaeoheterodonta</taxon>
        <taxon>Unionida</taxon>
        <taxon>Unionoidea</taxon>
        <taxon>Unionidae</taxon>
        <taxon>Unioninae</taxon>
        <taxon>Sinanodonta</taxon>
    </lineage>
</organism>
<keyword evidence="7" id="KW-0732">Signal</keyword>
<feature type="transmembrane region" description="Helical" evidence="6">
    <location>
        <begin position="328"/>
        <end position="349"/>
    </location>
</feature>
<reference evidence="9 10" key="1">
    <citation type="submission" date="2024-11" db="EMBL/GenBank/DDBJ databases">
        <title>Chromosome-level genome assembly of the freshwater bivalve Anodonta woodiana.</title>
        <authorList>
            <person name="Chen X."/>
        </authorList>
    </citation>
    <scope>NUCLEOTIDE SEQUENCE [LARGE SCALE GENOMIC DNA]</scope>
    <source>
        <strain evidence="9">MN2024</strain>
        <tissue evidence="9">Gills</tissue>
    </source>
</reference>
<dbReference type="Proteomes" id="UP001634394">
    <property type="component" value="Unassembled WGS sequence"/>
</dbReference>
<proteinExistence type="predicted"/>
<dbReference type="Gene3D" id="2.60.40.10">
    <property type="entry name" value="Immunoglobulins"/>
    <property type="match status" value="1"/>
</dbReference>
<evidence type="ECO:0000313" key="10">
    <source>
        <dbReference type="Proteomes" id="UP001634394"/>
    </source>
</evidence>
<dbReference type="PANTHER" id="PTHR11640">
    <property type="entry name" value="NEPHRIN"/>
    <property type="match status" value="1"/>
</dbReference>
<keyword evidence="4" id="KW-0325">Glycoprotein</keyword>
<comment type="subcellular location">
    <subcellularLocation>
        <location evidence="1">Membrane</location>
        <topology evidence="1">Single-pass type I membrane protein</topology>
    </subcellularLocation>
</comment>
<dbReference type="PROSITE" id="PS50835">
    <property type="entry name" value="IG_LIKE"/>
    <property type="match status" value="1"/>
</dbReference>
<dbReference type="Pfam" id="PF13927">
    <property type="entry name" value="Ig_3"/>
    <property type="match status" value="1"/>
</dbReference>
<keyword evidence="10" id="KW-1185">Reference proteome</keyword>
<evidence type="ECO:0000256" key="5">
    <source>
        <dbReference type="ARBA" id="ARBA00023319"/>
    </source>
</evidence>
<dbReference type="PANTHER" id="PTHR11640:SF164">
    <property type="entry name" value="MAM DOMAIN-CONTAINING GLYCOSYLPHOSPHATIDYLINOSITOL ANCHOR PROTEIN 1"/>
    <property type="match status" value="1"/>
</dbReference>
<dbReference type="InterPro" id="IPR003599">
    <property type="entry name" value="Ig_sub"/>
</dbReference>
<keyword evidence="6" id="KW-1133">Transmembrane helix</keyword>
<dbReference type="InterPro" id="IPR013783">
    <property type="entry name" value="Ig-like_fold"/>
</dbReference>
<dbReference type="EMBL" id="JBJQND010000002">
    <property type="protein sequence ID" value="KAL3887043.1"/>
    <property type="molecule type" value="Genomic_DNA"/>
</dbReference>
<keyword evidence="5" id="KW-0393">Immunoglobulin domain</keyword>
<dbReference type="InterPro" id="IPR051275">
    <property type="entry name" value="Cell_adhesion_signaling"/>
</dbReference>
<evidence type="ECO:0000313" key="9">
    <source>
        <dbReference type="EMBL" id="KAL3887043.1"/>
    </source>
</evidence>